<feature type="domain" description="Activator of Hsp90 ATPase homologue 1/2-like C-terminal" evidence="2">
    <location>
        <begin position="125"/>
        <end position="170"/>
    </location>
</feature>
<evidence type="ECO:0000259" key="3">
    <source>
        <dbReference type="Pfam" id="PF09229"/>
    </source>
</evidence>
<dbReference type="Pfam" id="PF09229">
    <property type="entry name" value="Aha1_N"/>
    <property type="match status" value="1"/>
</dbReference>
<dbReference type="OrthoDB" id="567237at2759"/>
<protein>
    <submittedName>
        <fullName evidence="4">Uncharacterized protein</fullName>
    </submittedName>
</protein>
<evidence type="ECO:0000313" key="4">
    <source>
        <dbReference type="EMBL" id="OWK05513.1"/>
    </source>
</evidence>
<dbReference type="InterPro" id="IPR036338">
    <property type="entry name" value="Aha1"/>
</dbReference>
<dbReference type="PANTHER" id="PTHR13009:SF7">
    <property type="entry name" value="ACTIVATOR OF 90 KDA HEAT SHOCK PROTEIN ATPASE HOMOLOG 1"/>
    <property type="match status" value="1"/>
</dbReference>
<evidence type="ECO:0000259" key="2">
    <source>
        <dbReference type="Pfam" id="PF08327"/>
    </source>
</evidence>
<dbReference type="GO" id="GO:0005829">
    <property type="term" value="C:cytosol"/>
    <property type="evidence" value="ECO:0007669"/>
    <property type="project" value="TreeGrafter"/>
</dbReference>
<dbReference type="EMBL" id="MKHE01000020">
    <property type="protein sequence ID" value="OWK05513.1"/>
    <property type="molecule type" value="Genomic_DNA"/>
</dbReference>
<dbReference type="GO" id="GO:0051087">
    <property type="term" value="F:protein-folding chaperone binding"/>
    <property type="evidence" value="ECO:0007669"/>
    <property type="project" value="InterPro"/>
</dbReference>
<gene>
    <name evidence="4" type="ORF">Celaphus_00002385</name>
</gene>
<name>A0A212CHJ6_CEREH</name>
<reference evidence="4 5" key="1">
    <citation type="journal article" date="2018" name="Mol. Genet. Genomics">
        <title>The red deer Cervus elaphus genome CerEla1.0: sequencing, annotating, genes, and chromosomes.</title>
        <authorList>
            <person name="Bana N.A."/>
            <person name="Nyiri A."/>
            <person name="Nagy J."/>
            <person name="Frank K."/>
            <person name="Nagy T."/>
            <person name="Steger V."/>
            <person name="Schiller M."/>
            <person name="Lakatos P."/>
            <person name="Sugar L."/>
            <person name="Horn P."/>
            <person name="Barta E."/>
            <person name="Orosz L."/>
        </authorList>
    </citation>
    <scope>NUCLEOTIDE SEQUENCE [LARGE SCALE GENOMIC DNA]</scope>
    <source>
        <strain evidence="4">Hungarian</strain>
    </source>
</reference>
<dbReference type="Pfam" id="PF08327">
    <property type="entry name" value="AHSA1"/>
    <property type="match status" value="1"/>
</dbReference>
<dbReference type="AlphaFoldDB" id="A0A212CHJ6"/>
<dbReference type="InterPro" id="IPR023393">
    <property type="entry name" value="START-like_dom_sf"/>
</dbReference>
<evidence type="ECO:0000313" key="5">
    <source>
        <dbReference type="Proteomes" id="UP000242450"/>
    </source>
</evidence>
<dbReference type="Gene3D" id="3.30.530.20">
    <property type="match status" value="1"/>
</dbReference>
<dbReference type="PANTHER" id="PTHR13009">
    <property type="entry name" value="HEAT SHOCK PROTEIN 90 HSP90 CO-CHAPERONE AHA-1"/>
    <property type="match status" value="1"/>
</dbReference>
<keyword evidence="5" id="KW-1185">Reference proteome</keyword>
<feature type="domain" description="Activator of Hsp90 ATPase AHSA1-like N-terminal" evidence="3">
    <location>
        <begin position="5"/>
        <end position="56"/>
    </location>
</feature>
<dbReference type="InterPro" id="IPR013538">
    <property type="entry name" value="ASHA1/2-like_C"/>
</dbReference>
<proteinExistence type="inferred from homology"/>
<accession>A0A212CHJ6</accession>
<dbReference type="GO" id="GO:0001671">
    <property type="term" value="F:ATPase activator activity"/>
    <property type="evidence" value="ECO:0007669"/>
    <property type="project" value="InterPro"/>
</dbReference>
<dbReference type="SUPFAM" id="SSF103111">
    <property type="entry name" value="Activator of Hsp90 ATPase, Aha1"/>
    <property type="match status" value="1"/>
</dbReference>
<dbReference type="InterPro" id="IPR015310">
    <property type="entry name" value="AHSA1-like_N"/>
</dbReference>
<evidence type="ECO:0000256" key="1">
    <source>
        <dbReference type="ARBA" id="ARBA00006817"/>
    </source>
</evidence>
<dbReference type="GO" id="GO:0006457">
    <property type="term" value="P:protein folding"/>
    <property type="evidence" value="ECO:0007669"/>
    <property type="project" value="TreeGrafter"/>
</dbReference>
<sequence length="172" mass="19849">MCAKFKVSEVNKLDGKASINHHKGKFTFFYEWSIKRNWTGTSGVQYKGHVEIPNLVKIVWMKWRLVDDPDTNLLALKNQQHPQNRVHTGYDIAYNHGESVDPAWQPALKTEERKVKSALSKTQVRPVGFTELVPEKHIARKWRFKSWPKGGFATITLTFVDRNGENELCLEG</sequence>
<comment type="similarity">
    <text evidence="1">Belongs to the AHA1 family.</text>
</comment>
<organism evidence="4 5">
    <name type="scientific">Cervus elaphus hippelaphus</name>
    <name type="common">European red deer</name>
    <dbReference type="NCBI Taxonomy" id="46360"/>
    <lineage>
        <taxon>Eukaryota</taxon>
        <taxon>Metazoa</taxon>
        <taxon>Chordata</taxon>
        <taxon>Craniata</taxon>
        <taxon>Vertebrata</taxon>
        <taxon>Euteleostomi</taxon>
        <taxon>Mammalia</taxon>
        <taxon>Eutheria</taxon>
        <taxon>Laurasiatheria</taxon>
        <taxon>Artiodactyla</taxon>
        <taxon>Ruminantia</taxon>
        <taxon>Pecora</taxon>
        <taxon>Cervidae</taxon>
        <taxon>Cervinae</taxon>
        <taxon>Cervus</taxon>
    </lineage>
</organism>
<dbReference type="Gene3D" id="3.15.10.20">
    <property type="entry name" value="Activator of Hsp90 ATPase Aha1, N-terminal domain"/>
    <property type="match status" value="1"/>
</dbReference>
<comment type="caution">
    <text evidence="4">The sequence shown here is derived from an EMBL/GenBank/DDBJ whole genome shotgun (WGS) entry which is preliminary data.</text>
</comment>
<dbReference type="Proteomes" id="UP000242450">
    <property type="component" value="Chromosome 20"/>
</dbReference>